<gene>
    <name evidence="5" type="ORF">JSY38_09230</name>
</gene>
<dbReference type="PANTHER" id="PTHR44196">
    <property type="entry name" value="DEHYDROGENASE/REDUCTASE SDR FAMILY MEMBER 7B"/>
    <property type="match status" value="1"/>
</dbReference>
<evidence type="ECO:0000313" key="6">
    <source>
        <dbReference type="Proteomes" id="UP000644167"/>
    </source>
</evidence>
<evidence type="ECO:0000256" key="2">
    <source>
        <dbReference type="ARBA" id="ARBA00023002"/>
    </source>
</evidence>
<keyword evidence="2" id="KW-0560">Oxidoreductase</keyword>
<dbReference type="PROSITE" id="PS00061">
    <property type="entry name" value="ADH_SHORT"/>
    <property type="match status" value="1"/>
</dbReference>
<dbReference type="Proteomes" id="UP000644167">
    <property type="component" value="Chromosome"/>
</dbReference>
<dbReference type="RefSeq" id="WP_205116601.1">
    <property type="nucleotide sequence ID" value="NZ_CP070273.1"/>
</dbReference>
<sequence>MQIKNSVVLITGASSGIGEATARAVVQAGGRAVLLARRQDRLDDLARELGEDVLALPCDVTNSAEAQKAVQIAQKKYGQIDVLINNAGQGLYGAIEDIGIDDFRQLLNLNTIAPLIMMQAVIPLMRKQSAGCIINVSSGATLATYPGSAAYTSSKSALNMISKVARLELADAGITVSLIHPFMTATEFYGSVKSGLSASKEQEAGAVSIAQPPSLSAQMIINLIGTGDEETDLVPKEYGGSFEG</sequence>
<evidence type="ECO:0000256" key="1">
    <source>
        <dbReference type="ARBA" id="ARBA00006484"/>
    </source>
</evidence>
<dbReference type="SUPFAM" id="SSF51735">
    <property type="entry name" value="NAD(P)-binding Rossmann-fold domains"/>
    <property type="match status" value="1"/>
</dbReference>
<evidence type="ECO:0000259" key="4">
    <source>
        <dbReference type="SMART" id="SM00822"/>
    </source>
</evidence>
<dbReference type="InterPro" id="IPR020904">
    <property type="entry name" value="Sc_DH/Rdtase_CS"/>
</dbReference>
<dbReference type="PRINTS" id="PR00081">
    <property type="entry name" value="GDHRDH"/>
</dbReference>
<reference evidence="5 6" key="1">
    <citation type="submission" date="2021-02" db="EMBL/GenBank/DDBJ databases">
        <title>The genome of Marinomonas foliarum JZW.</title>
        <authorList>
            <person name="Sun M."/>
        </authorList>
    </citation>
    <scope>NUCLEOTIDE SEQUENCE [LARGE SCALE GENOMIC DNA]</scope>
    <source>
        <strain evidence="5 6">JZW</strain>
    </source>
</reference>
<feature type="domain" description="Ketoreductase" evidence="4">
    <location>
        <begin position="6"/>
        <end position="182"/>
    </location>
</feature>
<dbReference type="InterPro" id="IPR036291">
    <property type="entry name" value="NAD(P)-bd_dom_sf"/>
</dbReference>
<name>A0ABX7ITI3_9GAMM</name>
<dbReference type="InterPro" id="IPR057326">
    <property type="entry name" value="KR_dom"/>
</dbReference>
<dbReference type="PANTHER" id="PTHR44196:SF1">
    <property type="entry name" value="DEHYDROGENASE_REDUCTASE SDR FAMILY MEMBER 7B"/>
    <property type="match status" value="1"/>
</dbReference>
<dbReference type="PRINTS" id="PR00080">
    <property type="entry name" value="SDRFAMILY"/>
</dbReference>
<organism evidence="5 6">
    <name type="scientific">Marinomonas foliarum</name>
    <dbReference type="NCBI Taxonomy" id="491950"/>
    <lineage>
        <taxon>Bacteria</taxon>
        <taxon>Pseudomonadati</taxon>
        <taxon>Pseudomonadota</taxon>
        <taxon>Gammaproteobacteria</taxon>
        <taxon>Oceanospirillales</taxon>
        <taxon>Oceanospirillaceae</taxon>
        <taxon>Marinomonas</taxon>
    </lineage>
</organism>
<protein>
    <submittedName>
        <fullName evidence="5">SDR family oxidoreductase</fullName>
    </submittedName>
</protein>
<dbReference type="SMART" id="SM00822">
    <property type="entry name" value="PKS_KR"/>
    <property type="match status" value="1"/>
</dbReference>
<comment type="similarity">
    <text evidence="1 3">Belongs to the short-chain dehydrogenases/reductases (SDR) family.</text>
</comment>
<dbReference type="Gene3D" id="3.40.50.720">
    <property type="entry name" value="NAD(P)-binding Rossmann-like Domain"/>
    <property type="match status" value="1"/>
</dbReference>
<accession>A0ABX7ITI3</accession>
<proteinExistence type="inferred from homology"/>
<dbReference type="CDD" id="cd05233">
    <property type="entry name" value="SDR_c"/>
    <property type="match status" value="1"/>
</dbReference>
<keyword evidence="6" id="KW-1185">Reference proteome</keyword>
<dbReference type="InterPro" id="IPR002347">
    <property type="entry name" value="SDR_fam"/>
</dbReference>
<dbReference type="Pfam" id="PF00106">
    <property type="entry name" value="adh_short"/>
    <property type="match status" value="1"/>
</dbReference>
<evidence type="ECO:0000313" key="5">
    <source>
        <dbReference type="EMBL" id="QRV25666.1"/>
    </source>
</evidence>
<dbReference type="EMBL" id="CP070273">
    <property type="protein sequence ID" value="QRV25666.1"/>
    <property type="molecule type" value="Genomic_DNA"/>
</dbReference>
<evidence type="ECO:0000256" key="3">
    <source>
        <dbReference type="RuleBase" id="RU000363"/>
    </source>
</evidence>